<dbReference type="Pfam" id="PF04043">
    <property type="entry name" value="PMEI"/>
    <property type="match status" value="2"/>
</dbReference>
<dbReference type="SUPFAM" id="SSF101148">
    <property type="entry name" value="Plant invertase/pectin methylesterase inhibitor"/>
    <property type="match status" value="2"/>
</dbReference>
<evidence type="ECO:0000256" key="5">
    <source>
        <dbReference type="ARBA" id="ARBA00023157"/>
    </source>
</evidence>
<feature type="transmembrane region" description="Helical" evidence="7">
    <location>
        <begin position="35"/>
        <end position="57"/>
    </location>
</feature>
<evidence type="ECO:0000256" key="3">
    <source>
        <dbReference type="ARBA" id="ARBA00013229"/>
    </source>
</evidence>
<keyword evidence="10" id="KW-1185">Reference proteome</keyword>
<evidence type="ECO:0000256" key="1">
    <source>
        <dbReference type="ARBA" id="ARBA00006027"/>
    </source>
</evidence>
<dbReference type="PANTHER" id="PTHR31080:SF303">
    <property type="entry name" value="PECTINESTERASE 1-LIKE"/>
    <property type="match status" value="1"/>
</dbReference>
<keyword evidence="5" id="KW-1015">Disulfide bond</keyword>
<evidence type="ECO:0000256" key="2">
    <source>
        <dbReference type="ARBA" id="ARBA00007786"/>
    </source>
</evidence>
<dbReference type="AlphaFoldDB" id="A0AAF0TNH5"/>
<feature type="transmembrane region" description="Helical" evidence="7">
    <location>
        <begin position="359"/>
        <end position="381"/>
    </location>
</feature>
<keyword evidence="6" id="KW-0325">Glycoprotein</keyword>
<dbReference type="SMART" id="SM00856">
    <property type="entry name" value="PMEI"/>
    <property type="match status" value="2"/>
</dbReference>
<dbReference type="InterPro" id="IPR035513">
    <property type="entry name" value="Invertase/methylesterase_inhib"/>
</dbReference>
<keyword evidence="7" id="KW-0472">Membrane</keyword>
<comment type="similarity">
    <text evidence="1">In the N-terminal section; belongs to the PMEI family.</text>
</comment>
<dbReference type="EC" id="3.1.1.11" evidence="3"/>
<dbReference type="Proteomes" id="UP001234989">
    <property type="component" value="Chromosome 3"/>
</dbReference>
<evidence type="ECO:0000313" key="9">
    <source>
        <dbReference type="EMBL" id="WMV21458.1"/>
    </source>
</evidence>
<comment type="similarity">
    <text evidence="2">In the C-terminal section; belongs to the pectinesterase family.</text>
</comment>
<dbReference type="GO" id="GO:0004857">
    <property type="term" value="F:enzyme inhibitor activity"/>
    <property type="evidence" value="ECO:0007669"/>
    <property type="project" value="InterPro"/>
</dbReference>
<dbReference type="CDD" id="cd15798">
    <property type="entry name" value="PMEI-like_3"/>
    <property type="match status" value="1"/>
</dbReference>
<name>A0AAF0TNH5_SOLVR</name>
<dbReference type="NCBIfam" id="TIGR01614">
    <property type="entry name" value="PME_inhib"/>
    <property type="match status" value="1"/>
</dbReference>
<evidence type="ECO:0000256" key="4">
    <source>
        <dbReference type="ARBA" id="ARBA00022729"/>
    </source>
</evidence>
<dbReference type="InterPro" id="IPR051955">
    <property type="entry name" value="PME_Inhibitor"/>
</dbReference>
<dbReference type="PANTHER" id="PTHR31080">
    <property type="entry name" value="PECTINESTERASE INHIBITOR-LIKE"/>
    <property type="match status" value="1"/>
</dbReference>
<feature type="domain" description="Pectinesterase inhibitor" evidence="8">
    <location>
        <begin position="396"/>
        <end position="552"/>
    </location>
</feature>
<proteinExistence type="inferred from homology"/>
<feature type="domain" description="Pectinesterase inhibitor" evidence="8">
    <location>
        <begin position="69"/>
        <end position="239"/>
    </location>
</feature>
<sequence>MGKSEQMDESISTKYKESLLQDENSSSRTKRKLRLIICLVTLFSLIVAAIISASIILKQETESKSLSFNPTDAIRNVCDVISDDPDSCFDSIAALSDAVIPSLLWSKNRDKINLSRIFILSLYASRIELENVASSIEKAISEEHMIDTKSVGVLRNCQGMVKFSLKQLNESEMSLGIDPDEKILGINKLVWDLQRWIGEAMGQVQRCIDLLDDIPSTVKAEIKEKSYAAQQNMKNSIGLLQKINDIFDLFYPKIGSALGSLFWEFEYGLNVWLFCSGSISKLGEKYRRFTFLGSRIRGYSVYFWRAVYFLAVFAFPEKLSNPNCISMESINLVKGYGKVNPSEDPSSFPNPRAAHKRRLTIALSLTLFLTLLICVFVGAFIHASNSDDHTPSPSSNSADSLKIVCAVTQHPGSCFDSISSLNSTSPKPDPEQFLNLSLQATVRELTNISSLPKTLISKINHPGTVSALKDCISLFDDALSQLNQSAELLNVGTGESTLTVMKVKNMQTWVSAAMTDQDTCLEGLDEMGSPLLGEVKARVQKAKEYMSNTLAILSNMPNLLKKFGISMH</sequence>
<reference evidence="9" key="1">
    <citation type="submission" date="2023-08" db="EMBL/GenBank/DDBJ databases">
        <title>A de novo genome assembly of Solanum verrucosum Schlechtendal, a Mexican diploid species geographically isolated from the other diploid A-genome species in potato relatives.</title>
        <authorList>
            <person name="Hosaka K."/>
        </authorList>
    </citation>
    <scope>NUCLEOTIDE SEQUENCE</scope>
    <source>
        <tissue evidence="9">Young leaves</tissue>
    </source>
</reference>
<accession>A0AAF0TNH5</accession>
<keyword evidence="7" id="KW-1133">Transmembrane helix</keyword>
<gene>
    <name evidence="9" type="ORF">MTR67_014843</name>
</gene>
<dbReference type="InterPro" id="IPR006501">
    <property type="entry name" value="Pectinesterase_inhib_dom"/>
</dbReference>
<dbReference type="FunFam" id="1.20.140.40:FF:000010">
    <property type="entry name" value="Pectinesterase"/>
    <property type="match status" value="1"/>
</dbReference>
<protein>
    <recommendedName>
        <fullName evidence="3">pectinesterase</fullName>
        <ecNumber evidence="3">3.1.1.11</ecNumber>
    </recommendedName>
</protein>
<dbReference type="GO" id="GO:0030599">
    <property type="term" value="F:pectinesterase activity"/>
    <property type="evidence" value="ECO:0007669"/>
    <property type="project" value="UniProtKB-EC"/>
</dbReference>
<evidence type="ECO:0000256" key="6">
    <source>
        <dbReference type="ARBA" id="ARBA00023180"/>
    </source>
</evidence>
<organism evidence="9 10">
    <name type="scientific">Solanum verrucosum</name>
    <dbReference type="NCBI Taxonomy" id="315347"/>
    <lineage>
        <taxon>Eukaryota</taxon>
        <taxon>Viridiplantae</taxon>
        <taxon>Streptophyta</taxon>
        <taxon>Embryophyta</taxon>
        <taxon>Tracheophyta</taxon>
        <taxon>Spermatophyta</taxon>
        <taxon>Magnoliopsida</taxon>
        <taxon>eudicotyledons</taxon>
        <taxon>Gunneridae</taxon>
        <taxon>Pentapetalae</taxon>
        <taxon>asterids</taxon>
        <taxon>lamiids</taxon>
        <taxon>Solanales</taxon>
        <taxon>Solanaceae</taxon>
        <taxon>Solanoideae</taxon>
        <taxon>Solaneae</taxon>
        <taxon>Solanum</taxon>
    </lineage>
</organism>
<evidence type="ECO:0000259" key="8">
    <source>
        <dbReference type="SMART" id="SM00856"/>
    </source>
</evidence>
<dbReference type="EMBL" id="CP133614">
    <property type="protein sequence ID" value="WMV21458.1"/>
    <property type="molecule type" value="Genomic_DNA"/>
</dbReference>
<evidence type="ECO:0000313" key="10">
    <source>
        <dbReference type="Proteomes" id="UP001234989"/>
    </source>
</evidence>
<evidence type="ECO:0000256" key="7">
    <source>
        <dbReference type="SAM" id="Phobius"/>
    </source>
</evidence>
<keyword evidence="4" id="KW-0732">Signal</keyword>
<keyword evidence="7" id="KW-0812">Transmembrane</keyword>
<dbReference type="Gene3D" id="1.20.140.40">
    <property type="entry name" value="Invertase/pectin methylesterase inhibitor family protein"/>
    <property type="match status" value="2"/>
</dbReference>